<evidence type="ECO:0000256" key="4">
    <source>
        <dbReference type="ARBA" id="ARBA00022801"/>
    </source>
</evidence>
<proteinExistence type="inferred from homology"/>
<dbReference type="SUPFAM" id="SSF64182">
    <property type="entry name" value="DHH phosphoesterases"/>
    <property type="match status" value="1"/>
</dbReference>
<dbReference type="InterPro" id="IPR038763">
    <property type="entry name" value="DHH_sf"/>
</dbReference>
<dbReference type="PANTHER" id="PTHR30255:SF2">
    <property type="entry name" value="SINGLE-STRANDED-DNA-SPECIFIC EXONUCLEASE RECJ"/>
    <property type="match status" value="1"/>
</dbReference>
<dbReference type="Gene3D" id="2.40.50.460">
    <property type="match status" value="1"/>
</dbReference>
<dbReference type="RefSeq" id="WP_338253862.1">
    <property type="nucleotide sequence ID" value="NZ_BSRI01000002.1"/>
</dbReference>
<evidence type="ECO:0000259" key="8">
    <source>
        <dbReference type="Pfam" id="PF17768"/>
    </source>
</evidence>
<feature type="domain" description="RecJ OB" evidence="8">
    <location>
        <begin position="502"/>
        <end position="605"/>
    </location>
</feature>
<reference evidence="9 10" key="1">
    <citation type="submission" date="2023-02" db="EMBL/GenBank/DDBJ databases">
        <title>Dictyobacter halimunensis sp. nov., a new member of the class Ktedonobacteria from forest soil in a geothermal area.</title>
        <authorList>
            <person name="Rachmania M.K."/>
            <person name="Ningsih F."/>
            <person name="Sakai Y."/>
            <person name="Yabe S."/>
            <person name="Yokota A."/>
            <person name="Sjamsuridzal W."/>
        </authorList>
    </citation>
    <scope>NUCLEOTIDE SEQUENCE [LARGE SCALE GENOMIC DNA]</scope>
    <source>
        <strain evidence="9 10">S3.2.2.5</strain>
    </source>
</reference>
<dbReference type="InterPro" id="IPR041122">
    <property type="entry name" value="RecJ_OB"/>
</dbReference>
<comment type="caution">
    <text evidence="9">The sequence shown here is derived from an EMBL/GenBank/DDBJ whole genome shotgun (WGS) entry which is preliminary data.</text>
</comment>
<dbReference type="Gene3D" id="3.90.1640.30">
    <property type="match status" value="1"/>
</dbReference>
<evidence type="ECO:0000313" key="10">
    <source>
        <dbReference type="Proteomes" id="UP001344906"/>
    </source>
</evidence>
<dbReference type="InterPro" id="IPR004610">
    <property type="entry name" value="RecJ"/>
</dbReference>
<dbReference type="Gene3D" id="3.10.310.30">
    <property type="match status" value="1"/>
</dbReference>
<gene>
    <name evidence="9" type="ORF">KDH_46470</name>
</gene>
<dbReference type="EMBL" id="BSRI01000002">
    <property type="protein sequence ID" value="GLV57812.1"/>
    <property type="molecule type" value="Genomic_DNA"/>
</dbReference>
<feature type="domain" description="DDH" evidence="6">
    <location>
        <begin position="89"/>
        <end position="241"/>
    </location>
</feature>
<comment type="similarity">
    <text evidence="1">Belongs to the RecJ family.</text>
</comment>
<dbReference type="Pfam" id="PF02272">
    <property type="entry name" value="DHHA1"/>
    <property type="match status" value="1"/>
</dbReference>
<feature type="domain" description="DHHA1" evidence="7">
    <location>
        <begin position="361"/>
        <end position="451"/>
    </location>
</feature>
<evidence type="ECO:0000313" key="9">
    <source>
        <dbReference type="EMBL" id="GLV57812.1"/>
    </source>
</evidence>
<dbReference type="PANTHER" id="PTHR30255">
    <property type="entry name" value="SINGLE-STRANDED-DNA-SPECIFIC EXONUCLEASE RECJ"/>
    <property type="match status" value="1"/>
</dbReference>
<evidence type="ECO:0000256" key="5">
    <source>
        <dbReference type="ARBA" id="ARBA00022839"/>
    </source>
</evidence>
<evidence type="ECO:0000259" key="7">
    <source>
        <dbReference type="Pfam" id="PF02272"/>
    </source>
</evidence>
<keyword evidence="5" id="KW-0269">Exonuclease</keyword>
<keyword evidence="3" id="KW-0540">Nuclease</keyword>
<dbReference type="Pfam" id="PF01368">
    <property type="entry name" value="DHH"/>
    <property type="match status" value="1"/>
</dbReference>
<organism evidence="9 10">
    <name type="scientific">Dictyobacter halimunensis</name>
    <dbReference type="NCBI Taxonomy" id="3026934"/>
    <lineage>
        <taxon>Bacteria</taxon>
        <taxon>Bacillati</taxon>
        <taxon>Chloroflexota</taxon>
        <taxon>Ktedonobacteria</taxon>
        <taxon>Ktedonobacterales</taxon>
        <taxon>Dictyobacteraceae</taxon>
        <taxon>Dictyobacter</taxon>
    </lineage>
</organism>
<dbReference type="InterPro" id="IPR003156">
    <property type="entry name" value="DHHA1_dom"/>
</dbReference>
<evidence type="ECO:0000256" key="3">
    <source>
        <dbReference type="ARBA" id="ARBA00022722"/>
    </source>
</evidence>
<keyword evidence="4" id="KW-0378">Hydrolase</keyword>
<dbReference type="NCBIfam" id="TIGR00644">
    <property type="entry name" value="recJ"/>
    <property type="match status" value="1"/>
</dbReference>
<keyword evidence="10" id="KW-1185">Reference proteome</keyword>
<protein>
    <recommendedName>
        <fullName evidence="2">Single-stranded-DNA-specific exonuclease RecJ</fullName>
    </recommendedName>
</protein>
<dbReference type="Proteomes" id="UP001344906">
    <property type="component" value="Unassembled WGS sequence"/>
</dbReference>
<evidence type="ECO:0000259" key="6">
    <source>
        <dbReference type="Pfam" id="PF01368"/>
    </source>
</evidence>
<dbReference type="InterPro" id="IPR051673">
    <property type="entry name" value="SSDNA_exonuclease_RecJ"/>
</dbReference>
<evidence type="ECO:0000256" key="2">
    <source>
        <dbReference type="ARBA" id="ARBA00019841"/>
    </source>
</evidence>
<evidence type="ECO:0000256" key="1">
    <source>
        <dbReference type="ARBA" id="ARBA00005915"/>
    </source>
</evidence>
<sequence length="618" mass="68627">MESLSQLSSAWEVYPRLDQLDASIFGAAEAAGITSVQAQLLYNRGLKTVGEMNTFIRSSYEQTRDPLTLIDMPRALARIRQALDQQEHITVYGDYDADGVTSSALLYRALRQLKQPGAILDYHIPNRLHDGCGLNEKALDMLKERGTQLIITTDCASSDVEQVKYANQREIDVIITDHHHPPAELPAAYAMVNPWRPDSQYGERYLCGVGIAFKLTQALYRSYNRPEDDELALLDLVAIGTVADIAPLLGENHTYVRMGLERLNKTNKPGLKALIRNANLQPGKIRERDIAFGIAPCINAAGRMKEASIAFELMVTDDPDEADKIAEGLRQLNLQRQQETEMLMRHVREQAANNPDDAVVMVHGTDWHEGIIGLVAGKLAEELSKPVLVLSNDLKTGLSRGSARSQKGFNIIEALRGFASQLERYGGHAQAAGFTIASKRIDLLRGHLLEWKKNGGPAEEPAVIEGTNLPDPTGIVTEQESSETAPALMPRMVDLTLTQSRFLSYAAYEKLRELAPFGAGNPEPIFKMEKVNLLGVRTSGPNRQNLLFRLAFSRSENQQRTDWVLNGIYTRGAAELPRFKNVHTVNIIFHLNASENDNKTETWLKILNVEPVSDTSSN</sequence>
<accession>A0ABQ6FW38</accession>
<dbReference type="Pfam" id="PF17768">
    <property type="entry name" value="RecJ_OB"/>
    <property type="match status" value="1"/>
</dbReference>
<dbReference type="InterPro" id="IPR001667">
    <property type="entry name" value="DDH_dom"/>
</dbReference>
<name>A0ABQ6FW38_9CHLR</name>